<dbReference type="PROSITE" id="PS51257">
    <property type="entry name" value="PROKAR_LIPOPROTEIN"/>
    <property type="match status" value="1"/>
</dbReference>
<evidence type="ECO:0000256" key="1">
    <source>
        <dbReference type="ARBA" id="ARBA00022801"/>
    </source>
</evidence>
<dbReference type="InterPro" id="IPR050300">
    <property type="entry name" value="GDXG_lipolytic_enzyme"/>
</dbReference>
<dbReference type="AlphaFoldDB" id="A0A8J3CT05"/>
<dbReference type="Gene3D" id="3.40.50.1820">
    <property type="entry name" value="alpha/beta hydrolase"/>
    <property type="match status" value="1"/>
</dbReference>
<evidence type="ECO:0000256" key="2">
    <source>
        <dbReference type="SAM" id="SignalP"/>
    </source>
</evidence>
<dbReference type="PANTHER" id="PTHR48081">
    <property type="entry name" value="AB HYDROLASE SUPERFAMILY PROTEIN C4A8.06C"/>
    <property type="match status" value="1"/>
</dbReference>
<evidence type="ECO:0000313" key="5">
    <source>
        <dbReference type="Proteomes" id="UP000634004"/>
    </source>
</evidence>
<reference evidence="4" key="2">
    <citation type="submission" date="2020-09" db="EMBL/GenBank/DDBJ databases">
        <authorList>
            <person name="Sun Q."/>
            <person name="Kim S."/>
        </authorList>
    </citation>
    <scope>NUCLEOTIDE SEQUENCE</scope>
    <source>
        <strain evidence="4">KCTC 32513</strain>
    </source>
</reference>
<reference evidence="4" key="1">
    <citation type="journal article" date="2014" name="Int. J. Syst. Evol. Microbiol.">
        <title>Complete genome sequence of Corynebacterium casei LMG S-19264T (=DSM 44701T), isolated from a smear-ripened cheese.</title>
        <authorList>
            <consortium name="US DOE Joint Genome Institute (JGI-PGF)"/>
            <person name="Walter F."/>
            <person name="Albersmeier A."/>
            <person name="Kalinowski J."/>
            <person name="Ruckert C."/>
        </authorList>
    </citation>
    <scope>NUCLEOTIDE SEQUENCE</scope>
    <source>
        <strain evidence="4">KCTC 32513</strain>
    </source>
</reference>
<dbReference type="InterPro" id="IPR029058">
    <property type="entry name" value="AB_hydrolase_fold"/>
</dbReference>
<comment type="caution">
    <text evidence="4">The sequence shown here is derived from an EMBL/GenBank/DDBJ whole genome shotgun (WGS) entry which is preliminary data.</text>
</comment>
<gene>
    <name evidence="4" type="ORF">GCM10009069_20350</name>
</gene>
<keyword evidence="1" id="KW-0378">Hydrolase</keyword>
<dbReference type="Proteomes" id="UP000634004">
    <property type="component" value="Unassembled WGS sequence"/>
</dbReference>
<dbReference type="InterPro" id="IPR049492">
    <property type="entry name" value="BD-FAE-like_dom"/>
</dbReference>
<organism evidence="4 5">
    <name type="scientific">Algimonas arctica</name>
    <dbReference type="NCBI Taxonomy" id="1479486"/>
    <lineage>
        <taxon>Bacteria</taxon>
        <taxon>Pseudomonadati</taxon>
        <taxon>Pseudomonadota</taxon>
        <taxon>Alphaproteobacteria</taxon>
        <taxon>Maricaulales</taxon>
        <taxon>Robiginitomaculaceae</taxon>
        <taxon>Algimonas</taxon>
    </lineage>
</organism>
<dbReference type="SUPFAM" id="SSF53474">
    <property type="entry name" value="alpha/beta-Hydrolases"/>
    <property type="match status" value="1"/>
</dbReference>
<feature type="chain" id="PRO_5035185513" evidence="2">
    <location>
        <begin position="22"/>
        <end position="282"/>
    </location>
</feature>
<dbReference type="PANTHER" id="PTHR48081:SF33">
    <property type="entry name" value="KYNURENINE FORMAMIDASE"/>
    <property type="match status" value="1"/>
</dbReference>
<name>A0A8J3CT05_9PROT</name>
<accession>A0A8J3CT05</accession>
<dbReference type="EMBL" id="BMZH01000008">
    <property type="protein sequence ID" value="GHA97403.1"/>
    <property type="molecule type" value="Genomic_DNA"/>
</dbReference>
<dbReference type="GO" id="GO:0016787">
    <property type="term" value="F:hydrolase activity"/>
    <property type="evidence" value="ECO:0007669"/>
    <property type="project" value="UniProtKB-KW"/>
</dbReference>
<evidence type="ECO:0000313" key="4">
    <source>
        <dbReference type="EMBL" id="GHA97403.1"/>
    </source>
</evidence>
<evidence type="ECO:0000259" key="3">
    <source>
        <dbReference type="Pfam" id="PF20434"/>
    </source>
</evidence>
<dbReference type="RefSeq" id="WP_189498079.1">
    <property type="nucleotide sequence ID" value="NZ_BMZH01000008.1"/>
</dbReference>
<feature type="domain" description="BD-FAE-like" evidence="3">
    <location>
        <begin position="50"/>
        <end position="148"/>
    </location>
</feature>
<protein>
    <submittedName>
        <fullName evidence="4">Esterase</fullName>
    </submittedName>
</protein>
<dbReference type="Pfam" id="PF20434">
    <property type="entry name" value="BD-FAE"/>
    <property type="match status" value="1"/>
</dbReference>
<keyword evidence="5" id="KW-1185">Reference proteome</keyword>
<sequence length="282" mass="30169">MKSLRLSALPGLAMLLVGCSAAGVLNGITPSSSFDRDKNIAYGDKDRQTMDIYRASNAKANAPVIVFVYGGGWTRGEKGMYKFVAEGFTKEGYDVAVPDYRLYPNSVYPDMITDTGKAVNAVADAFPGRSLVLMGHSAGGYNILMTVMAPDLSEVVACDRIAGLVSLAAPTGAYPMTDAPYTTIFPDRFQGQDAPMNRVNSDLPPIMLINGKDDTTVGYGNAVKLSKRLDAAGHKTTLSIYDDMNHIDPVRVLSRHFDGGSTLKADILSFIEGLPAPQCPAE</sequence>
<feature type="signal peptide" evidence="2">
    <location>
        <begin position="1"/>
        <end position="21"/>
    </location>
</feature>
<keyword evidence="2" id="KW-0732">Signal</keyword>
<proteinExistence type="predicted"/>